<accession>A0AAU9UZE6</accession>
<organism evidence="2 3">
    <name type="scientific">Euphydryas editha</name>
    <name type="common">Edith's checkerspot</name>
    <dbReference type="NCBI Taxonomy" id="104508"/>
    <lineage>
        <taxon>Eukaryota</taxon>
        <taxon>Metazoa</taxon>
        <taxon>Ecdysozoa</taxon>
        <taxon>Arthropoda</taxon>
        <taxon>Hexapoda</taxon>
        <taxon>Insecta</taxon>
        <taxon>Pterygota</taxon>
        <taxon>Neoptera</taxon>
        <taxon>Endopterygota</taxon>
        <taxon>Lepidoptera</taxon>
        <taxon>Glossata</taxon>
        <taxon>Ditrysia</taxon>
        <taxon>Papilionoidea</taxon>
        <taxon>Nymphalidae</taxon>
        <taxon>Nymphalinae</taxon>
        <taxon>Euphydryas</taxon>
    </lineage>
</organism>
<name>A0AAU9UZE6_EUPED</name>
<feature type="compositionally biased region" description="Polar residues" evidence="1">
    <location>
        <begin position="37"/>
        <end position="46"/>
    </location>
</feature>
<sequence length="221" mass="24373">MVAAYGWHVVGTGAGGAGAGGGGARVSAPPVTRCTMFTKSENQPSCPKSPPPLDQHPRGRGGRSGIQKKQNKTKPPQLDPTFWKPKESTRTRSERTPIGERCAVLTQFTEEFRAVQKYLTEAMNQDNTITWFCYSSSAELPTKVAVRGLPLDTPPEEVLVALQELRFPAEQAKAIPPEKGRHGCTYIVQLAYLREEELTQLYRVTELLAKPVLIIEAWRGN</sequence>
<reference evidence="2" key="1">
    <citation type="submission" date="2022-03" db="EMBL/GenBank/DDBJ databases">
        <authorList>
            <person name="Tunstrom K."/>
        </authorList>
    </citation>
    <scope>NUCLEOTIDE SEQUENCE</scope>
</reference>
<comment type="caution">
    <text evidence="2">The sequence shown here is derived from an EMBL/GenBank/DDBJ whole genome shotgun (WGS) entry which is preliminary data.</text>
</comment>
<feature type="region of interest" description="Disordered" evidence="1">
    <location>
        <begin position="37"/>
        <end position="95"/>
    </location>
</feature>
<dbReference type="EMBL" id="CAKOGL010000026">
    <property type="protein sequence ID" value="CAH2103350.1"/>
    <property type="molecule type" value="Genomic_DNA"/>
</dbReference>
<dbReference type="AlphaFoldDB" id="A0AAU9UZE6"/>
<keyword evidence="3" id="KW-1185">Reference proteome</keyword>
<dbReference type="Proteomes" id="UP001153954">
    <property type="component" value="Unassembled WGS sequence"/>
</dbReference>
<protein>
    <submittedName>
        <fullName evidence="2">Uncharacterized protein</fullName>
    </submittedName>
</protein>
<gene>
    <name evidence="2" type="ORF">EEDITHA_LOCUS17877</name>
</gene>
<evidence type="ECO:0000313" key="2">
    <source>
        <dbReference type="EMBL" id="CAH2103350.1"/>
    </source>
</evidence>
<evidence type="ECO:0000313" key="3">
    <source>
        <dbReference type="Proteomes" id="UP001153954"/>
    </source>
</evidence>
<feature type="compositionally biased region" description="Basic and acidic residues" evidence="1">
    <location>
        <begin position="84"/>
        <end position="95"/>
    </location>
</feature>
<proteinExistence type="predicted"/>
<evidence type="ECO:0000256" key="1">
    <source>
        <dbReference type="SAM" id="MobiDB-lite"/>
    </source>
</evidence>